<name>A0A382X2K4_9ZZZZ</name>
<reference evidence="1" key="1">
    <citation type="submission" date="2018-05" db="EMBL/GenBank/DDBJ databases">
        <authorList>
            <person name="Lanie J.A."/>
            <person name="Ng W.-L."/>
            <person name="Kazmierczak K.M."/>
            <person name="Andrzejewski T.M."/>
            <person name="Davidsen T.M."/>
            <person name="Wayne K.J."/>
            <person name="Tettelin H."/>
            <person name="Glass J.I."/>
            <person name="Rusch D."/>
            <person name="Podicherti R."/>
            <person name="Tsui H.-C.T."/>
            <person name="Winkler M.E."/>
        </authorList>
    </citation>
    <scope>NUCLEOTIDE SEQUENCE</scope>
</reference>
<dbReference type="AlphaFoldDB" id="A0A382X2K4"/>
<organism evidence="1">
    <name type="scientific">marine metagenome</name>
    <dbReference type="NCBI Taxonomy" id="408172"/>
    <lineage>
        <taxon>unclassified sequences</taxon>
        <taxon>metagenomes</taxon>
        <taxon>ecological metagenomes</taxon>
    </lineage>
</organism>
<sequence>FNKLNSKKHDISICVDVLEHCPLEDIDWIIEDFLSKSRKVVFVNISCSNALALLPNGQNAHITVKSPKWWERKLVELSDKYKDLSIIGSCSYLDHQNQTRSYGININDKLTNYLE</sequence>
<evidence type="ECO:0000313" key="1">
    <source>
        <dbReference type="EMBL" id="SVD65110.1"/>
    </source>
</evidence>
<gene>
    <name evidence="1" type="ORF">METZ01_LOCUS417964</name>
</gene>
<proteinExistence type="predicted"/>
<accession>A0A382X2K4</accession>
<feature type="non-terminal residue" evidence="1">
    <location>
        <position position="1"/>
    </location>
</feature>
<protein>
    <submittedName>
        <fullName evidence="1">Uncharacterized protein</fullName>
    </submittedName>
</protein>
<dbReference type="EMBL" id="UINC01164319">
    <property type="protein sequence ID" value="SVD65110.1"/>
    <property type="molecule type" value="Genomic_DNA"/>
</dbReference>